<dbReference type="EMBL" id="CP060711">
    <property type="protein sequence ID" value="QNN47013.1"/>
    <property type="molecule type" value="Genomic_DNA"/>
</dbReference>
<dbReference type="GO" id="GO:0061504">
    <property type="term" value="P:cyclic threonylcarbamoyladenosine biosynthetic process"/>
    <property type="evidence" value="ECO:0007669"/>
    <property type="project" value="TreeGrafter"/>
</dbReference>
<reference evidence="2 3" key="1">
    <citation type="submission" date="2020-08" db="EMBL/GenBank/DDBJ databases">
        <title>Genome sequence of Thermomonas brevis KACC 16975T.</title>
        <authorList>
            <person name="Hyun D.-W."/>
            <person name="Bae J.-W."/>
        </authorList>
    </citation>
    <scope>NUCLEOTIDE SEQUENCE [LARGE SCALE GENOMIC DNA]</scope>
    <source>
        <strain evidence="2 3">KACC 16975</strain>
    </source>
</reference>
<sequence>METALKERFGGIDRLYGSGALARLSACHVTVVGIGGVGSWAVEALARSGIGKLTLIDADDLCVSNTNRQLPALEGQYGRAKIEAMAERCRAINPHIVLDLKPQFLTPSNLDELLGTPVDLVLDACDSFRSKVEMIAYCRRRKQPIIAVGSAGGRSDVTQIRVRDLSRTEHDAMLSLIRKKLRGEFNFPKNHDRYFGVPAVYSLENVRYPQADGSVCGVRPQLGKDEALKLDCGAGLGAATHVTGAFAFAAVGKAMEMLLKAKAPPASG</sequence>
<dbReference type="Gene3D" id="3.40.50.720">
    <property type="entry name" value="NAD(P)-binding Rossmann-like Domain"/>
    <property type="match status" value="1"/>
</dbReference>
<dbReference type="KEGG" id="tbv:H9L17_02270"/>
<evidence type="ECO:0000313" key="3">
    <source>
        <dbReference type="Proteomes" id="UP000515977"/>
    </source>
</evidence>
<dbReference type="GO" id="GO:0008641">
    <property type="term" value="F:ubiquitin-like modifier activating enzyme activity"/>
    <property type="evidence" value="ECO:0007669"/>
    <property type="project" value="InterPro"/>
</dbReference>
<dbReference type="PANTHER" id="PTHR43267">
    <property type="entry name" value="TRNA THREONYLCARBAMOYLADENOSINE DEHYDRATASE"/>
    <property type="match status" value="1"/>
</dbReference>
<dbReference type="AlphaFoldDB" id="A0A7G9QUI8"/>
<dbReference type="InterPro" id="IPR045886">
    <property type="entry name" value="ThiF/MoeB/HesA"/>
</dbReference>
<evidence type="ECO:0000259" key="1">
    <source>
        <dbReference type="Pfam" id="PF00899"/>
    </source>
</evidence>
<dbReference type="SUPFAM" id="SSF69572">
    <property type="entry name" value="Activating enzymes of the ubiquitin-like proteins"/>
    <property type="match status" value="1"/>
</dbReference>
<feature type="domain" description="THIF-type NAD/FAD binding fold" evidence="1">
    <location>
        <begin position="16"/>
        <end position="168"/>
    </location>
</feature>
<name>A0A7G9QUI8_9GAMM</name>
<evidence type="ECO:0000313" key="2">
    <source>
        <dbReference type="EMBL" id="QNN47013.1"/>
    </source>
</evidence>
<dbReference type="CDD" id="cd00755">
    <property type="entry name" value="YgdL_like"/>
    <property type="match status" value="1"/>
</dbReference>
<organism evidence="2 3">
    <name type="scientific">Thermomonas brevis</name>
    <dbReference type="NCBI Taxonomy" id="215691"/>
    <lineage>
        <taxon>Bacteria</taxon>
        <taxon>Pseudomonadati</taxon>
        <taxon>Pseudomonadota</taxon>
        <taxon>Gammaproteobacteria</taxon>
        <taxon>Lysobacterales</taxon>
        <taxon>Lysobacteraceae</taxon>
        <taxon>Thermomonas</taxon>
    </lineage>
</organism>
<keyword evidence="3" id="KW-1185">Reference proteome</keyword>
<dbReference type="InterPro" id="IPR035985">
    <property type="entry name" value="Ubiquitin-activating_enz"/>
</dbReference>
<dbReference type="GO" id="GO:0061503">
    <property type="term" value="F:tRNA threonylcarbamoyladenosine dehydratase"/>
    <property type="evidence" value="ECO:0007669"/>
    <property type="project" value="TreeGrafter"/>
</dbReference>
<gene>
    <name evidence="2" type="ORF">H9L17_02270</name>
</gene>
<protein>
    <submittedName>
        <fullName evidence="2">tRNA threonylcarbamoyladenosine dehydratase</fullName>
    </submittedName>
</protein>
<dbReference type="Proteomes" id="UP000515977">
    <property type="component" value="Chromosome"/>
</dbReference>
<dbReference type="InterPro" id="IPR000594">
    <property type="entry name" value="ThiF_NAD_FAD-bd"/>
</dbReference>
<dbReference type="PANTHER" id="PTHR43267:SF1">
    <property type="entry name" value="TRNA THREONYLCARBAMOYLADENOSINE DEHYDRATASE"/>
    <property type="match status" value="1"/>
</dbReference>
<dbReference type="Pfam" id="PF00899">
    <property type="entry name" value="ThiF"/>
    <property type="match status" value="1"/>
</dbReference>
<dbReference type="RefSeq" id="WP_187570761.1">
    <property type="nucleotide sequence ID" value="NZ_CP060711.1"/>
</dbReference>
<accession>A0A7G9QUI8</accession>
<proteinExistence type="predicted"/>